<organism evidence="4 5">
    <name type="scientific">Dermatophagoides farinae</name>
    <name type="common">American house dust mite</name>
    <dbReference type="NCBI Taxonomy" id="6954"/>
    <lineage>
        <taxon>Eukaryota</taxon>
        <taxon>Metazoa</taxon>
        <taxon>Ecdysozoa</taxon>
        <taxon>Arthropoda</taxon>
        <taxon>Chelicerata</taxon>
        <taxon>Arachnida</taxon>
        <taxon>Acari</taxon>
        <taxon>Acariformes</taxon>
        <taxon>Sarcoptiformes</taxon>
        <taxon>Astigmata</taxon>
        <taxon>Psoroptidia</taxon>
        <taxon>Analgoidea</taxon>
        <taxon>Pyroglyphidae</taxon>
        <taxon>Dermatophagoidinae</taxon>
        <taxon>Dermatophagoides</taxon>
    </lineage>
</organism>
<keyword evidence="1" id="KW-0862">Zinc</keyword>
<dbReference type="SMART" id="SM00343">
    <property type="entry name" value="ZnF_C2HC"/>
    <property type="match status" value="1"/>
</dbReference>
<evidence type="ECO:0000256" key="2">
    <source>
        <dbReference type="SAM" id="MobiDB-lite"/>
    </source>
</evidence>
<dbReference type="EMBL" id="ASGP02000001">
    <property type="protein sequence ID" value="KAH9527739.1"/>
    <property type="molecule type" value="Genomic_DNA"/>
</dbReference>
<evidence type="ECO:0000259" key="3">
    <source>
        <dbReference type="PROSITE" id="PS50158"/>
    </source>
</evidence>
<keyword evidence="1" id="KW-0863">Zinc-finger</keyword>
<accession>A0A922L9Q0</accession>
<dbReference type="Pfam" id="PF00098">
    <property type="entry name" value="zf-CCHC"/>
    <property type="match status" value="1"/>
</dbReference>
<keyword evidence="1" id="KW-0479">Metal-binding</keyword>
<dbReference type="GO" id="GO:0003676">
    <property type="term" value="F:nucleic acid binding"/>
    <property type="evidence" value="ECO:0007669"/>
    <property type="project" value="InterPro"/>
</dbReference>
<reference evidence="4" key="1">
    <citation type="submission" date="2013-05" db="EMBL/GenBank/DDBJ databases">
        <authorList>
            <person name="Yim A.K.Y."/>
            <person name="Chan T.F."/>
            <person name="Ji K.M."/>
            <person name="Liu X.Y."/>
            <person name="Zhou J.W."/>
            <person name="Li R.Q."/>
            <person name="Yang K.Y."/>
            <person name="Li J."/>
            <person name="Li M."/>
            <person name="Law P.T.W."/>
            <person name="Wu Y.L."/>
            <person name="Cai Z.L."/>
            <person name="Qin H."/>
            <person name="Bao Y."/>
            <person name="Leung R.K.K."/>
            <person name="Ng P.K.S."/>
            <person name="Zou J."/>
            <person name="Zhong X.J."/>
            <person name="Ran P.X."/>
            <person name="Zhong N.S."/>
            <person name="Liu Z.G."/>
            <person name="Tsui S.K.W."/>
        </authorList>
    </citation>
    <scope>NUCLEOTIDE SEQUENCE</scope>
    <source>
        <strain evidence="4">Derf</strain>
        <tissue evidence="4">Whole organism</tissue>
    </source>
</reference>
<feature type="domain" description="CCHC-type" evidence="3">
    <location>
        <begin position="218"/>
        <end position="233"/>
    </location>
</feature>
<dbReference type="InterPro" id="IPR036875">
    <property type="entry name" value="Znf_CCHC_sf"/>
</dbReference>
<comment type="caution">
    <text evidence="4">The sequence shown here is derived from an EMBL/GenBank/DDBJ whole genome shotgun (WGS) entry which is preliminary data.</text>
</comment>
<proteinExistence type="predicted"/>
<evidence type="ECO:0000313" key="4">
    <source>
        <dbReference type="EMBL" id="KAH9527739.1"/>
    </source>
</evidence>
<keyword evidence="5" id="KW-1185">Reference proteome</keyword>
<dbReference type="Gene3D" id="4.10.60.10">
    <property type="entry name" value="Zinc finger, CCHC-type"/>
    <property type="match status" value="1"/>
</dbReference>
<gene>
    <name evidence="4" type="ORF">DERF_001745</name>
</gene>
<dbReference type="PROSITE" id="PS50158">
    <property type="entry name" value="ZF_CCHC"/>
    <property type="match status" value="1"/>
</dbReference>
<feature type="compositionally biased region" description="Low complexity" evidence="2">
    <location>
        <begin position="240"/>
        <end position="264"/>
    </location>
</feature>
<protein>
    <recommendedName>
        <fullName evidence="3">CCHC-type domain-containing protein</fullName>
    </recommendedName>
</protein>
<dbReference type="SUPFAM" id="SSF57756">
    <property type="entry name" value="Retrovirus zinc finger-like domains"/>
    <property type="match status" value="1"/>
</dbReference>
<evidence type="ECO:0000256" key="1">
    <source>
        <dbReference type="PROSITE-ProRule" id="PRU00047"/>
    </source>
</evidence>
<dbReference type="GO" id="GO:0008270">
    <property type="term" value="F:zinc ion binding"/>
    <property type="evidence" value="ECO:0007669"/>
    <property type="project" value="UniProtKB-KW"/>
</dbReference>
<reference evidence="4" key="2">
    <citation type="journal article" date="2022" name="Res Sq">
        <title>Comparative Genomics Reveals Insights into the Divergent Evolution of Astigmatic Mites and Household Pest Adaptations.</title>
        <authorList>
            <person name="Xiong Q."/>
            <person name="Wan A.T.-Y."/>
            <person name="Liu X.-Y."/>
            <person name="Fung C.S.-H."/>
            <person name="Xiao X."/>
            <person name="Malainual N."/>
            <person name="Hou J."/>
            <person name="Wang L."/>
            <person name="Wang M."/>
            <person name="Yang K."/>
            <person name="Cui Y."/>
            <person name="Leung E."/>
            <person name="Nong W."/>
            <person name="Shin S.-K."/>
            <person name="Au S."/>
            <person name="Jeong K.Y."/>
            <person name="Chew F.T."/>
            <person name="Hui J."/>
            <person name="Leung T.F."/>
            <person name="Tungtrongchitr A."/>
            <person name="Zhong N."/>
            <person name="Liu Z."/>
            <person name="Tsui S."/>
        </authorList>
    </citation>
    <scope>NUCLEOTIDE SEQUENCE</scope>
    <source>
        <strain evidence="4">Derf</strain>
        <tissue evidence="4">Whole organism</tissue>
    </source>
</reference>
<feature type="region of interest" description="Disordered" evidence="2">
    <location>
        <begin position="240"/>
        <end position="302"/>
    </location>
</feature>
<evidence type="ECO:0000313" key="5">
    <source>
        <dbReference type="Proteomes" id="UP000790347"/>
    </source>
</evidence>
<feature type="compositionally biased region" description="Polar residues" evidence="2">
    <location>
        <begin position="276"/>
        <end position="291"/>
    </location>
</feature>
<dbReference type="InterPro" id="IPR001878">
    <property type="entry name" value="Znf_CCHC"/>
</dbReference>
<dbReference type="Proteomes" id="UP000790347">
    <property type="component" value="Unassembled WGS sequence"/>
</dbReference>
<dbReference type="AlphaFoldDB" id="A0A922L9Q0"/>
<sequence length="302" mass="33600">MADREANTGNNDSVLQELSRILGESYRDGSRTAWVQTRSKLASETIEQYVKYFECVARVNRWNDQDKIDMFEASLVPGSPEFNAIAAMKAGSKTSFSVMISNLKESSKPLRDSMVRSFFRLQRGQGQSLDELANKIIKSVNELYADMPEQSRERLARDRFYAALDERLVVALVNSSNLKTIEEIKALAKAIEINLPSKAKQSSSNPSFSGGNGNKQKRCHNCNRMGHIAADCRLKKNAAKKNNSSELSSNKTSSSSSSSKTASNQTIPKEIASICDESNQNMYAYDITSQSNNNNDDDDDEM</sequence>
<name>A0A922L9Q0_DERFA</name>